<dbReference type="Pfam" id="PF00289">
    <property type="entry name" value="Biotin_carb_N"/>
    <property type="match status" value="1"/>
</dbReference>
<dbReference type="InterPro" id="IPR050856">
    <property type="entry name" value="Biotin_carboxylase_complex"/>
</dbReference>
<evidence type="ECO:0000256" key="3">
    <source>
        <dbReference type="ARBA" id="ARBA00022741"/>
    </source>
</evidence>
<evidence type="ECO:0000313" key="9">
    <source>
        <dbReference type="EMBL" id="KIG18430.1"/>
    </source>
</evidence>
<dbReference type="AlphaFoldDB" id="A0A0C2DA58"/>
<dbReference type="SMART" id="SM00878">
    <property type="entry name" value="Biotin_carb_C"/>
    <property type="match status" value="1"/>
</dbReference>
<proteinExistence type="predicted"/>
<dbReference type="GO" id="GO:0005524">
    <property type="term" value="F:ATP binding"/>
    <property type="evidence" value="ECO:0007669"/>
    <property type="project" value="UniProtKB-UniRule"/>
</dbReference>
<organism evidence="9 10">
    <name type="scientific">Enhygromyxa salina</name>
    <dbReference type="NCBI Taxonomy" id="215803"/>
    <lineage>
        <taxon>Bacteria</taxon>
        <taxon>Pseudomonadati</taxon>
        <taxon>Myxococcota</taxon>
        <taxon>Polyangia</taxon>
        <taxon>Nannocystales</taxon>
        <taxon>Nannocystaceae</taxon>
        <taxon>Enhygromyxa</taxon>
    </lineage>
</organism>
<dbReference type="InterPro" id="IPR016185">
    <property type="entry name" value="PreATP-grasp_dom_sf"/>
</dbReference>
<dbReference type="PROSITE" id="PS50975">
    <property type="entry name" value="ATP_GRASP"/>
    <property type="match status" value="1"/>
</dbReference>
<comment type="caution">
    <text evidence="9">The sequence shown here is derived from an EMBL/GenBank/DDBJ whole genome shotgun (WGS) entry which is preliminary data.</text>
</comment>
<dbReference type="FunFam" id="3.30.470.20:FF:000028">
    <property type="entry name" value="Methylcrotonoyl-CoA carboxylase subunit alpha, mitochondrial"/>
    <property type="match status" value="1"/>
</dbReference>
<dbReference type="InterPro" id="IPR011764">
    <property type="entry name" value="Biotin_carboxylation_dom"/>
</dbReference>
<dbReference type="InterPro" id="IPR000089">
    <property type="entry name" value="Biotin_lipoyl"/>
</dbReference>
<dbReference type="Pfam" id="PF02786">
    <property type="entry name" value="CPSase_L_D2"/>
    <property type="match status" value="1"/>
</dbReference>
<reference evidence="9 10" key="1">
    <citation type="submission" date="2014-12" db="EMBL/GenBank/DDBJ databases">
        <title>Genome assembly of Enhygromyxa salina DSM 15201.</title>
        <authorList>
            <person name="Sharma G."/>
            <person name="Subramanian S."/>
        </authorList>
    </citation>
    <scope>NUCLEOTIDE SEQUENCE [LARGE SCALE GENOMIC DNA]</scope>
    <source>
        <strain evidence="9 10">DSM 15201</strain>
    </source>
</reference>
<comment type="cofactor">
    <cofactor evidence="1">
        <name>biotin</name>
        <dbReference type="ChEBI" id="CHEBI:57586"/>
    </cofactor>
</comment>
<keyword evidence="3 6" id="KW-0547">Nucleotide-binding</keyword>
<evidence type="ECO:0000256" key="6">
    <source>
        <dbReference type="PROSITE-ProRule" id="PRU00409"/>
    </source>
</evidence>
<dbReference type="PANTHER" id="PTHR18866">
    <property type="entry name" value="CARBOXYLASE:PYRUVATE/ACETYL-COA/PROPIONYL-COA CARBOXYLASE"/>
    <property type="match status" value="1"/>
</dbReference>
<dbReference type="SUPFAM" id="SSF51246">
    <property type="entry name" value="Rudiment single hybrid motif"/>
    <property type="match status" value="1"/>
</dbReference>
<sequence length="682" mass="72317">MPTFTKLLVANRGEIAARVIRTARALGYETVAVYSTPDADGLAVALADEAVHIGPAAAAESYLNIPAILAAAKRTGANAIHPGYGFLAENAGFAQACADANIVFVGPPPAAIEAMGDKALAKARMIAAGVPTVPGYQAPEGVEPTLAQLQTEADAIGYPVLLKAVAGGGGRGMRRVDAPEQLEAAIASASREAQNAFANGQLLLEKLVEGARHVEIQVFADAHGNAIHMGERDCSAQRRHQKIIEESPCVVVDEDLRARMGAAAVAAAKAVGYVGAGTVEFLLTSDGAFYFLEMNTRLQVEHPVTELVTGLDLVEWQLEVAAGHELQLVQEQILLRGHAIEVRLYAEDPNAGFLPQTGEVLAWRPADNQGLRVDHGLLVGRGRGQQIGSDYDPMVAKVIAYGDTREQARRRLLLGLRDTVLFGPAHNKRFLVDLLQHPAFVAGEVTTAFVESEAGRALLVPPAPAPAEALALAAVIWLEALRDHSHPRAGVPVAWHSANTSSSAIELRCGEQITALSLQPAPTAHERACWTVEQAGANPAKLTVLADDGLRLRFDCDGRQRQAHYAWTAEHALLVELDGSTHEFAEHRPHETTNHASSDGSDGRVRAPTMGRVLALWAEPGARVEPGARLLTLEAMKIESTITSSIAGTLTELRAAVGDQVDKGQVLVIITPEATPEGPTQG</sequence>
<dbReference type="EMBL" id="JMCC02000011">
    <property type="protein sequence ID" value="KIG18430.1"/>
    <property type="molecule type" value="Genomic_DNA"/>
</dbReference>
<accession>A0A0C2DA58</accession>
<gene>
    <name evidence="9" type="ORF">DB30_00715</name>
</gene>
<dbReference type="Pfam" id="PF00364">
    <property type="entry name" value="Biotin_lipoyl"/>
    <property type="match status" value="1"/>
</dbReference>
<evidence type="ECO:0000256" key="1">
    <source>
        <dbReference type="ARBA" id="ARBA00001953"/>
    </source>
</evidence>
<dbReference type="Gene3D" id="3.30.470.20">
    <property type="entry name" value="ATP-grasp fold, B domain"/>
    <property type="match status" value="1"/>
</dbReference>
<evidence type="ECO:0000313" key="10">
    <source>
        <dbReference type="Proteomes" id="UP000031599"/>
    </source>
</evidence>
<dbReference type="Gene3D" id="2.40.50.100">
    <property type="match status" value="1"/>
</dbReference>
<dbReference type="PROSITE" id="PS50979">
    <property type="entry name" value="BC"/>
    <property type="match status" value="1"/>
</dbReference>
<dbReference type="SUPFAM" id="SSF51230">
    <property type="entry name" value="Single hybrid motif"/>
    <property type="match status" value="1"/>
</dbReference>
<dbReference type="SUPFAM" id="SSF52440">
    <property type="entry name" value="PreATP-grasp domain"/>
    <property type="match status" value="1"/>
</dbReference>
<dbReference type="GO" id="GO:0016874">
    <property type="term" value="F:ligase activity"/>
    <property type="evidence" value="ECO:0007669"/>
    <property type="project" value="UniProtKB-KW"/>
</dbReference>
<keyword evidence="4 6" id="KW-0067">ATP-binding</keyword>
<evidence type="ECO:0000256" key="5">
    <source>
        <dbReference type="ARBA" id="ARBA00023267"/>
    </source>
</evidence>
<keyword evidence="2" id="KW-0436">Ligase</keyword>
<dbReference type="InterPro" id="IPR011761">
    <property type="entry name" value="ATP-grasp"/>
</dbReference>
<evidence type="ECO:0000256" key="4">
    <source>
        <dbReference type="ARBA" id="ARBA00022840"/>
    </source>
</evidence>
<dbReference type="InterPro" id="IPR011053">
    <property type="entry name" value="Single_hybrid_motif"/>
</dbReference>
<dbReference type="SUPFAM" id="SSF56059">
    <property type="entry name" value="Glutathione synthetase ATP-binding domain-like"/>
    <property type="match status" value="1"/>
</dbReference>
<dbReference type="InterPro" id="IPR011054">
    <property type="entry name" value="Rudment_hybrid_motif"/>
</dbReference>
<evidence type="ECO:0000259" key="8">
    <source>
        <dbReference type="PROSITE" id="PS50979"/>
    </source>
</evidence>
<dbReference type="RefSeq" id="WP_052547051.1">
    <property type="nucleotide sequence ID" value="NZ_JMCC02000011.1"/>
</dbReference>
<dbReference type="PROSITE" id="PS00867">
    <property type="entry name" value="CPSASE_2"/>
    <property type="match status" value="1"/>
</dbReference>
<dbReference type="PANTHER" id="PTHR18866:SF33">
    <property type="entry name" value="METHYLCROTONOYL-COA CARBOXYLASE SUBUNIT ALPHA, MITOCHONDRIAL-RELATED"/>
    <property type="match status" value="1"/>
</dbReference>
<evidence type="ECO:0000256" key="2">
    <source>
        <dbReference type="ARBA" id="ARBA00022598"/>
    </source>
</evidence>
<dbReference type="InterPro" id="IPR005482">
    <property type="entry name" value="Biotin_COase_C"/>
</dbReference>
<dbReference type="Proteomes" id="UP000031599">
    <property type="component" value="Unassembled WGS sequence"/>
</dbReference>
<feature type="domain" description="ATP-grasp" evidence="7">
    <location>
        <begin position="122"/>
        <end position="322"/>
    </location>
</feature>
<dbReference type="InterPro" id="IPR005479">
    <property type="entry name" value="CPAse_ATP-bd"/>
</dbReference>
<protein>
    <submittedName>
        <fullName evidence="9">Methylcrotonyl-CoA carboxylase biotin-containing subunit</fullName>
    </submittedName>
</protein>
<dbReference type="GO" id="GO:0046872">
    <property type="term" value="F:metal ion binding"/>
    <property type="evidence" value="ECO:0007669"/>
    <property type="project" value="InterPro"/>
</dbReference>
<evidence type="ECO:0000259" key="7">
    <source>
        <dbReference type="PROSITE" id="PS50975"/>
    </source>
</evidence>
<dbReference type="FunFam" id="3.40.50.20:FF:000010">
    <property type="entry name" value="Propionyl-CoA carboxylase subunit alpha"/>
    <property type="match status" value="1"/>
</dbReference>
<keyword evidence="5" id="KW-0092">Biotin</keyword>
<feature type="domain" description="Biotin carboxylation" evidence="8">
    <location>
        <begin position="3"/>
        <end position="455"/>
    </location>
</feature>
<dbReference type="Pfam" id="PF02785">
    <property type="entry name" value="Biotin_carb_C"/>
    <property type="match status" value="1"/>
</dbReference>
<dbReference type="InterPro" id="IPR005481">
    <property type="entry name" value="BC-like_N"/>
</dbReference>
<name>A0A0C2DA58_9BACT</name>
<dbReference type="CDD" id="cd06850">
    <property type="entry name" value="biotinyl_domain"/>
    <property type="match status" value="1"/>
</dbReference>